<protein>
    <submittedName>
        <fullName evidence="2">Uncharacterized protein</fullName>
    </submittedName>
</protein>
<proteinExistence type="predicted"/>
<sequence length="255" mass="27744">MLGCLHLRAHPHLLGHGRGEARLFVDPLLHEARVRLGTVGVGLVMGWLALVLAGVSLAGVFGALSLSRSRSEAVVAAARIDARGPHAAGWPGELLRALLHRGLALHRRLTLRRARELLRIPALHHRLALQARHRSRVLHRLALHRGLTLHRGRSGALTTLRTRNVRRRDGMVRGTGPITGPIRALALSWARLFRHISSFSVGHSHAAVQGVLCFCSSSLRSNTDTGPSAACLFGNNAPEFRRQRLSCPGDNAPTF</sequence>
<evidence type="ECO:0000256" key="1">
    <source>
        <dbReference type="SAM" id="Phobius"/>
    </source>
</evidence>
<comment type="caution">
    <text evidence="2">The sequence shown here is derived from an EMBL/GenBank/DDBJ whole genome shotgun (WGS) entry which is preliminary data.</text>
</comment>
<keyword evidence="1" id="KW-0472">Membrane</keyword>
<evidence type="ECO:0000313" key="2">
    <source>
        <dbReference type="EMBL" id="GAA5341137.1"/>
    </source>
</evidence>
<keyword evidence="1" id="KW-1133">Transmembrane helix</keyword>
<reference evidence="2 3" key="1">
    <citation type="submission" date="2024-02" db="EMBL/GenBank/DDBJ databases">
        <title>Characterization of antibiotic resistant novel bacterial strains and their environmental applications.</title>
        <authorList>
            <person name="Manzoor S."/>
            <person name="Abbas S."/>
            <person name="Arshad M."/>
            <person name="Li W.J."/>
            <person name="Ahmed I."/>
        </authorList>
    </citation>
    <scope>NUCLEOTIDE SEQUENCE [LARGE SCALE GENOMIC DNA]</scope>
    <source>
        <strain evidence="2 3">KACC 15558</strain>
    </source>
</reference>
<organism evidence="2 3">
    <name type="scientific">Brevibacterium ammoniilyticum</name>
    <dbReference type="NCBI Taxonomy" id="1046555"/>
    <lineage>
        <taxon>Bacteria</taxon>
        <taxon>Bacillati</taxon>
        <taxon>Actinomycetota</taxon>
        <taxon>Actinomycetes</taxon>
        <taxon>Micrococcales</taxon>
        <taxon>Brevibacteriaceae</taxon>
        <taxon>Brevibacterium</taxon>
    </lineage>
</organism>
<name>A0ABP9U1S2_9MICO</name>
<keyword evidence="1" id="KW-0812">Transmembrane</keyword>
<dbReference type="EMBL" id="BAABNP010000008">
    <property type="protein sequence ID" value="GAA5341137.1"/>
    <property type="molecule type" value="Genomic_DNA"/>
</dbReference>
<evidence type="ECO:0000313" key="3">
    <source>
        <dbReference type="Proteomes" id="UP001498935"/>
    </source>
</evidence>
<gene>
    <name evidence="2" type="ORF">KACC15558_21770</name>
</gene>
<feature type="transmembrane region" description="Helical" evidence="1">
    <location>
        <begin position="44"/>
        <end position="64"/>
    </location>
</feature>
<dbReference type="Proteomes" id="UP001498935">
    <property type="component" value="Unassembled WGS sequence"/>
</dbReference>
<keyword evidence="3" id="KW-1185">Reference proteome</keyword>
<accession>A0ABP9U1S2</accession>